<dbReference type="Proteomes" id="UP001140074">
    <property type="component" value="Unassembled WGS sequence"/>
</dbReference>
<feature type="compositionally biased region" description="Polar residues" evidence="1">
    <location>
        <begin position="17"/>
        <end position="27"/>
    </location>
</feature>
<reference evidence="3" key="1">
    <citation type="submission" date="2022-07" db="EMBL/GenBank/DDBJ databases">
        <title>Phylogenomic reconstructions and comparative analyses of Kickxellomycotina fungi.</title>
        <authorList>
            <person name="Reynolds N.K."/>
            <person name="Stajich J.E."/>
            <person name="Barry K."/>
            <person name="Grigoriev I.V."/>
            <person name="Crous P."/>
            <person name="Smith M.E."/>
        </authorList>
    </citation>
    <scope>NUCLEOTIDE SEQUENCE</scope>
    <source>
        <strain evidence="3">RSA 476</strain>
    </source>
</reference>
<proteinExistence type="predicted"/>
<dbReference type="Pfam" id="PF15159">
    <property type="entry name" value="PIG-Y"/>
    <property type="match status" value="1"/>
</dbReference>
<comment type="caution">
    <text evidence="3">The sequence shown here is derived from an EMBL/GenBank/DDBJ whole genome shotgun (WGS) entry which is preliminary data.</text>
</comment>
<feature type="compositionally biased region" description="Low complexity" evidence="1">
    <location>
        <begin position="205"/>
        <end position="216"/>
    </location>
</feature>
<evidence type="ECO:0000313" key="3">
    <source>
        <dbReference type="EMBL" id="KAJ2860562.1"/>
    </source>
</evidence>
<dbReference type="EMBL" id="JANBUY010000288">
    <property type="protein sequence ID" value="KAJ2860562.1"/>
    <property type="molecule type" value="Genomic_DNA"/>
</dbReference>
<accession>A0A9W8M2N7</accession>
<protein>
    <submittedName>
        <fullName evidence="3">Uncharacterized protein</fullName>
    </submittedName>
</protein>
<name>A0A9W8M2N7_9FUNG</name>
<feature type="region of interest" description="Disordered" evidence="1">
    <location>
        <begin position="205"/>
        <end position="229"/>
    </location>
</feature>
<feature type="transmembrane region" description="Helical" evidence="2">
    <location>
        <begin position="325"/>
        <end position="346"/>
    </location>
</feature>
<evidence type="ECO:0000313" key="4">
    <source>
        <dbReference type="Proteomes" id="UP001140074"/>
    </source>
</evidence>
<keyword evidence="2" id="KW-1133">Transmembrane helix</keyword>
<feature type="transmembrane region" description="Helical" evidence="2">
    <location>
        <begin position="367"/>
        <end position="388"/>
    </location>
</feature>
<dbReference type="AlphaFoldDB" id="A0A9W8M2N7"/>
<dbReference type="InterPro" id="IPR029164">
    <property type="entry name" value="PIG-Y"/>
</dbReference>
<dbReference type="PANTHER" id="PTHR36485">
    <property type="entry name" value="OS01G0939000 PROTEIN"/>
    <property type="match status" value="1"/>
</dbReference>
<evidence type="ECO:0000256" key="1">
    <source>
        <dbReference type="SAM" id="MobiDB-lite"/>
    </source>
</evidence>
<dbReference type="PANTHER" id="PTHR36485:SF1">
    <property type="entry name" value="TRANSMEMBRANE PROTEIN"/>
    <property type="match status" value="1"/>
</dbReference>
<sequence length="399" mass="43933">MKTITSAILPRRRRLTNDSTNAKTSTALRADPSKLSISEELPVRHLRRLRSGSTTTIDSITAVEENIGSVYDAKDHRSHRRDQGSVDLDYGVTTDAYLNEGIPVAVATRPVLAKASSASLYESMHYQPLYEDVEHDGLPVSTIRRRKLAAAPATRIHELGISPDGGLRIVSPPAAVAGSIAESKSGLFSYVHRLPLHFLGIGRHSSSGSSNGSNGSRVAQSEPPPAIASSEEANGQLFDHDSLPEQQYIQEPILLSESMVEPSNSSFFSVDYGLLKRVSSTPGNLSLFRAHLVDPFSHPEFRAPPRYTRHQPIRLPANEPDDTPLYGYALLVLTSVLFMSSMYSLVVSKYMPDTGIVFLDAVKEDRYYCLLMPITGLSFTFAVFWNWLGMKLFRHSKGS</sequence>
<keyword evidence="2" id="KW-0812">Transmembrane</keyword>
<keyword evidence="4" id="KW-1185">Reference proteome</keyword>
<gene>
    <name evidence="3" type="ORF">GGH94_005441</name>
</gene>
<keyword evidence="2" id="KW-0472">Membrane</keyword>
<feature type="region of interest" description="Disordered" evidence="1">
    <location>
        <begin position="1"/>
        <end position="28"/>
    </location>
</feature>
<evidence type="ECO:0000256" key="2">
    <source>
        <dbReference type="SAM" id="Phobius"/>
    </source>
</evidence>
<organism evidence="3 4">
    <name type="scientific">Coemansia aciculifera</name>
    <dbReference type="NCBI Taxonomy" id="417176"/>
    <lineage>
        <taxon>Eukaryota</taxon>
        <taxon>Fungi</taxon>
        <taxon>Fungi incertae sedis</taxon>
        <taxon>Zoopagomycota</taxon>
        <taxon>Kickxellomycotina</taxon>
        <taxon>Kickxellomycetes</taxon>
        <taxon>Kickxellales</taxon>
        <taxon>Kickxellaceae</taxon>
        <taxon>Coemansia</taxon>
    </lineage>
</organism>